<dbReference type="InterPro" id="IPR011009">
    <property type="entry name" value="Kinase-like_dom_sf"/>
</dbReference>
<accession>A0ABR2LC13</accession>
<evidence type="ECO:0000313" key="2">
    <source>
        <dbReference type="EMBL" id="KAK8899945.1"/>
    </source>
</evidence>
<dbReference type="PANTHER" id="PTHR24362:SF309">
    <property type="entry name" value="PROTEIN KINASE DOMAIN-CONTAINING PROTEIN"/>
    <property type="match status" value="1"/>
</dbReference>
<proteinExistence type="predicted"/>
<evidence type="ECO:0000313" key="3">
    <source>
        <dbReference type="Proteomes" id="UP001470230"/>
    </source>
</evidence>
<feature type="domain" description="Protein kinase" evidence="1">
    <location>
        <begin position="1"/>
        <end position="214"/>
    </location>
</feature>
<gene>
    <name evidence="2" type="ORF">M9Y10_002268</name>
</gene>
<dbReference type="SUPFAM" id="SSF56112">
    <property type="entry name" value="Protein kinase-like (PK-like)"/>
    <property type="match status" value="1"/>
</dbReference>
<keyword evidence="3" id="KW-1185">Reference proteome</keyword>
<protein>
    <recommendedName>
        <fullName evidence="1">Protein kinase domain-containing protein</fullName>
    </recommendedName>
</protein>
<dbReference type="InterPro" id="IPR000719">
    <property type="entry name" value="Prot_kinase_dom"/>
</dbReference>
<dbReference type="PROSITE" id="PS50011">
    <property type="entry name" value="PROTEIN_KINASE_DOM"/>
    <property type="match status" value="1"/>
</dbReference>
<dbReference type="EMBL" id="JAPFFF010000001">
    <property type="protein sequence ID" value="KAK8899945.1"/>
    <property type="molecule type" value="Genomic_DNA"/>
</dbReference>
<name>A0ABR2LC13_9EUKA</name>
<sequence length="710" mass="83618">MAPIPSDFIYHPLPTSDNSIELYAPFFLTLSNLLTKNRYDERIFQRYLYSWVLQASKAISDIHSNKLYHGRISNESFYVNENMILGLGNTGYTSGRISYNNHMYYTPPEGFPTEFNFENLSLEQKQQYDVYSLGLLMTEILTLNPYSENEDKTLDYERLKSRDINFFKQKIKSHIEQLHENEPEFEKIINKCIDNDPTKRIKAIELFNDLQNLISQKKDQYAINSLQNVKQPLNVFESMKIIPQNISINSQIINKIINSCGYEYVLDVIANEKSLFDSIFFSIPDSLITYTIDNTKFNTFYENGRFINYSHSQALADQPLTNIFSMTLEDLFMYKDFLPTADEIASWILILNFYITLMIKQKTKVCELSLRSVFIFFSESNFEQVHIDLYPLGETVEDDQLYFNWFIQYGKIIEKIVQLSQEKLNKFKNKDKANVSVSQLDKMISNNSNLQNLIWACLNINSEINTIEINDNNNDTDDQFNRNQYLRLTNQERCNVITKLLSDIIKDSAEPRLVLNRVSETTQQEPLNLLSILAWLDFYSKKSESSILSYTKNQIDLMRNLTYAFLDYFLPEECKLEDIDQMIHPFHILCSFYKILYDYKVDTFVSKEVDRVERAVIEMKRQNPIIQELNLTGLQFSFFRQYMITMIPKIFTDNNHELVITVNSFDDDSESDQNSIRIVNIQDVIDYAQEMDIEYDQLDDNTISLHFYKY</sequence>
<dbReference type="Proteomes" id="UP001470230">
    <property type="component" value="Unassembled WGS sequence"/>
</dbReference>
<evidence type="ECO:0000259" key="1">
    <source>
        <dbReference type="PROSITE" id="PS50011"/>
    </source>
</evidence>
<dbReference type="PANTHER" id="PTHR24362">
    <property type="entry name" value="SERINE/THREONINE-PROTEIN KINASE NEK"/>
    <property type="match status" value="1"/>
</dbReference>
<reference evidence="2 3" key="1">
    <citation type="submission" date="2024-04" db="EMBL/GenBank/DDBJ databases">
        <title>Tritrichomonas musculus Genome.</title>
        <authorList>
            <person name="Alves-Ferreira E."/>
            <person name="Grigg M."/>
            <person name="Lorenzi H."/>
            <person name="Galac M."/>
        </authorList>
    </citation>
    <scope>NUCLEOTIDE SEQUENCE [LARGE SCALE GENOMIC DNA]</scope>
    <source>
        <strain evidence="2 3">EAF2021</strain>
    </source>
</reference>
<dbReference type="Gene3D" id="1.10.510.10">
    <property type="entry name" value="Transferase(Phosphotransferase) domain 1"/>
    <property type="match status" value="1"/>
</dbReference>
<comment type="caution">
    <text evidence="2">The sequence shown here is derived from an EMBL/GenBank/DDBJ whole genome shotgun (WGS) entry which is preliminary data.</text>
</comment>
<dbReference type="Pfam" id="PF00069">
    <property type="entry name" value="Pkinase"/>
    <property type="match status" value="1"/>
</dbReference>
<organism evidence="2 3">
    <name type="scientific">Tritrichomonas musculus</name>
    <dbReference type="NCBI Taxonomy" id="1915356"/>
    <lineage>
        <taxon>Eukaryota</taxon>
        <taxon>Metamonada</taxon>
        <taxon>Parabasalia</taxon>
        <taxon>Tritrichomonadida</taxon>
        <taxon>Tritrichomonadidae</taxon>
        <taxon>Tritrichomonas</taxon>
    </lineage>
</organism>